<dbReference type="Proteomes" id="UP000236604">
    <property type="component" value="Unassembled WGS sequence"/>
</dbReference>
<dbReference type="GO" id="GO:0005524">
    <property type="term" value="F:ATP binding"/>
    <property type="evidence" value="ECO:0007669"/>
    <property type="project" value="UniProtKB-KW"/>
</dbReference>
<gene>
    <name evidence="11" type="ORF">X927_10335</name>
</gene>
<proteinExistence type="inferred from homology"/>
<keyword evidence="7" id="KW-0067">ATP-binding</keyword>
<evidence type="ECO:0000256" key="5">
    <source>
        <dbReference type="ARBA" id="ARBA00022723"/>
    </source>
</evidence>
<organism evidence="11 12">
    <name type="scientific">Petrotoga mexicana DSM 14811</name>
    <dbReference type="NCBI Taxonomy" id="1122954"/>
    <lineage>
        <taxon>Bacteria</taxon>
        <taxon>Thermotogati</taxon>
        <taxon>Thermotogota</taxon>
        <taxon>Thermotogae</taxon>
        <taxon>Petrotogales</taxon>
        <taxon>Petrotogaceae</taxon>
        <taxon>Petrotoga</taxon>
    </lineage>
</organism>
<dbReference type="InterPro" id="IPR002934">
    <property type="entry name" value="Polymerase_NTP_transf_dom"/>
</dbReference>
<accession>A0A2K1P4Y4</accession>
<evidence type="ECO:0000256" key="1">
    <source>
        <dbReference type="ARBA" id="ARBA00001946"/>
    </source>
</evidence>
<name>A0A2K1P4Y4_9BACT</name>
<evidence type="ECO:0000256" key="3">
    <source>
        <dbReference type="ARBA" id="ARBA00022679"/>
    </source>
</evidence>
<dbReference type="RefSeq" id="WP_211287861.1">
    <property type="nucleotide sequence ID" value="NZ_AZRN01000036.1"/>
</dbReference>
<evidence type="ECO:0000256" key="9">
    <source>
        <dbReference type="ARBA" id="ARBA00038276"/>
    </source>
</evidence>
<evidence type="ECO:0000256" key="4">
    <source>
        <dbReference type="ARBA" id="ARBA00022695"/>
    </source>
</evidence>
<dbReference type="PANTHER" id="PTHR33571">
    <property type="entry name" value="SSL8005 PROTEIN"/>
    <property type="match status" value="1"/>
</dbReference>
<evidence type="ECO:0000256" key="8">
    <source>
        <dbReference type="ARBA" id="ARBA00022842"/>
    </source>
</evidence>
<dbReference type="Pfam" id="PF01909">
    <property type="entry name" value="NTP_transf_2"/>
    <property type="match status" value="1"/>
</dbReference>
<dbReference type="EMBL" id="AZRN01000036">
    <property type="protein sequence ID" value="PNR97850.1"/>
    <property type="molecule type" value="Genomic_DNA"/>
</dbReference>
<keyword evidence="8" id="KW-0460">Magnesium</keyword>
<sequence>MIHKVDTEKAKNEEGEIQMQSSNLEEIIQTLRSLKKQIKENYKAEIIGIFGSYARREEKRDSDLDIIVRFEEGATLFDLAGLSIFLREKLNVKVDVVSNKAIREELKDEILKEAISI</sequence>
<dbReference type="GO" id="GO:0046872">
    <property type="term" value="F:metal ion binding"/>
    <property type="evidence" value="ECO:0007669"/>
    <property type="project" value="UniProtKB-KW"/>
</dbReference>
<keyword evidence="4" id="KW-0548">Nucleotidyltransferase</keyword>
<evidence type="ECO:0000259" key="10">
    <source>
        <dbReference type="Pfam" id="PF01909"/>
    </source>
</evidence>
<dbReference type="SUPFAM" id="SSF81301">
    <property type="entry name" value="Nucleotidyltransferase"/>
    <property type="match status" value="1"/>
</dbReference>
<dbReference type="PANTHER" id="PTHR33571:SF12">
    <property type="entry name" value="BSL3053 PROTEIN"/>
    <property type="match status" value="1"/>
</dbReference>
<comment type="cofactor">
    <cofactor evidence="1">
        <name>Mg(2+)</name>
        <dbReference type="ChEBI" id="CHEBI:18420"/>
    </cofactor>
</comment>
<evidence type="ECO:0000313" key="12">
    <source>
        <dbReference type="Proteomes" id="UP000236604"/>
    </source>
</evidence>
<keyword evidence="3" id="KW-0808">Transferase</keyword>
<protein>
    <submittedName>
        <fullName evidence="11">DNA polymerase</fullName>
    </submittedName>
</protein>
<dbReference type="InterPro" id="IPR043519">
    <property type="entry name" value="NT_sf"/>
</dbReference>
<dbReference type="Gene3D" id="3.30.460.10">
    <property type="entry name" value="Beta Polymerase, domain 2"/>
    <property type="match status" value="1"/>
</dbReference>
<keyword evidence="5" id="KW-0479">Metal-binding</keyword>
<comment type="caution">
    <text evidence="11">The sequence shown here is derived from an EMBL/GenBank/DDBJ whole genome shotgun (WGS) entry which is preliminary data.</text>
</comment>
<feature type="domain" description="Polymerase nucleotidyl transferase" evidence="10">
    <location>
        <begin position="31"/>
        <end position="115"/>
    </location>
</feature>
<dbReference type="GO" id="GO:0016779">
    <property type="term" value="F:nucleotidyltransferase activity"/>
    <property type="evidence" value="ECO:0007669"/>
    <property type="project" value="UniProtKB-KW"/>
</dbReference>
<reference evidence="11 12" key="1">
    <citation type="submission" date="2013-12" db="EMBL/GenBank/DDBJ databases">
        <title>Comparative genomics of Petrotoga isolates.</title>
        <authorList>
            <person name="Nesbo C.L."/>
            <person name="Charchuk R."/>
            <person name="Chow K."/>
        </authorList>
    </citation>
    <scope>NUCLEOTIDE SEQUENCE [LARGE SCALE GENOMIC DNA]</scope>
    <source>
        <strain evidence="11 12">DSM 14811</strain>
    </source>
</reference>
<dbReference type="CDD" id="cd05403">
    <property type="entry name" value="NT_KNTase_like"/>
    <property type="match status" value="1"/>
</dbReference>
<evidence type="ECO:0000313" key="11">
    <source>
        <dbReference type="EMBL" id="PNR97850.1"/>
    </source>
</evidence>
<comment type="similarity">
    <text evidence="9">Belongs to the MntA antitoxin family.</text>
</comment>
<keyword evidence="2" id="KW-1277">Toxin-antitoxin system</keyword>
<keyword evidence="12" id="KW-1185">Reference proteome</keyword>
<evidence type="ECO:0000256" key="7">
    <source>
        <dbReference type="ARBA" id="ARBA00022840"/>
    </source>
</evidence>
<dbReference type="InterPro" id="IPR052038">
    <property type="entry name" value="Type-VII_TA_antitoxin"/>
</dbReference>
<keyword evidence="6" id="KW-0547">Nucleotide-binding</keyword>
<dbReference type="AlphaFoldDB" id="A0A2K1P4Y4"/>
<evidence type="ECO:0000256" key="2">
    <source>
        <dbReference type="ARBA" id="ARBA00022649"/>
    </source>
</evidence>
<evidence type="ECO:0000256" key="6">
    <source>
        <dbReference type="ARBA" id="ARBA00022741"/>
    </source>
</evidence>